<protein>
    <recommendedName>
        <fullName evidence="2">DUF7905 domain-containing protein</fullName>
    </recommendedName>
</protein>
<dbReference type="AlphaFoldDB" id="E4ZMX8"/>
<evidence type="ECO:0000259" key="2">
    <source>
        <dbReference type="Pfam" id="PF25482"/>
    </source>
</evidence>
<dbReference type="InterPro" id="IPR057227">
    <property type="entry name" value="DUF7905"/>
</dbReference>
<evidence type="ECO:0000256" key="1">
    <source>
        <dbReference type="SAM" id="MobiDB-lite"/>
    </source>
</evidence>
<evidence type="ECO:0000313" key="3">
    <source>
        <dbReference type="EMBL" id="CBX92581.1"/>
    </source>
</evidence>
<evidence type="ECO:0000313" key="4">
    <source>
        <dbReference type="Proteomes" id="UP000002668"/>
    </source>
</evidence>
<dbReference type="OrthoDB" id="4739136at2759"/>
<accession>E4ZMX8</accession>
<feature type="domain" description="DUF7905" evidence="2">
    <location>
        <begin position="276"/>
        <end position="607"/>
    </location>
</feature>
<dbReference type="HOGENOM" id="CLU_420429_0_0_1"/>
<dbReference type="VEuPathDB" id="FungiDB:LEMA_P052870.1"/>
<gene>
    <name evidence="3" type="ORF">LEMA_P052870.1</name>
</gene>
<dbReference type="eggNOG" id="ENOG502S50B">
    <property type="taxonomic scope" value="Eukaryota"/>
</dbReference>
<feature type="compositionally biased region" description="Basic and acidic residues" evidence="1">
    <location>
        <begin position="617"/>
        <end position="633"/>
    </location>
</feature>
<dbReference type="InParanoid" id="E4ZMX8"/>
<name>E4ZMX8_LEPMJ</name>
<feature type="region of interest" description="Disordered" evidence="1">
    <location>
        <begin position="609"/>
        <end position="633"/>
    </location>
</feature>
<keyword evidence="4" id="KW-1185">Reference proteome</keyword>
<dbReference type="Proteomes" id="UP000002668">
    <property type="component" value="Genome"/>
</dbReference>
<dbReference type="EMBL" id="FP929094">
    <property type="protein sequence ID" value="CBX92581.1"/>
    <property type="molecule type" value="Genomic_DNA"/>
</dbReference>
<dbReference type="STRING" id="985895.E4ZMX8"/>
<dbReference type="OMA" id="GWHFALE"/>
<organism evidence="4">
    <name type="scientific">Leptosphaeria maculans (strain JN3 / isolate v23.1.3 / race Av1-4-5-6-7-8)</name>
    <name type="common">Blackleg fungus</name>
    <name type="synonym">Phoma lingam</name>
    <dbReference type="NCBI Taxonomy" id="985895"/>
    <lineage>
        <taxon>Eukaryota</taxon>
        <taxon>Fungi</taxon>
        <taxon>Dikarya</taxon>
        <taxon>Ascomycota</taxon>
        <taxon>Pezizomycotina</taxon>
        <taxon>Dothideomycetes</taxon>
        <taxon>Pleosporomycetidae</taxon>
        <taxon>Pleosporales</taxon>
        <taxon>Pleosporineae</taxon>
        <taxon>Leptosphaeriaceae</taxon>
        <taxon>Plenodomus</taxon>
        <taxon>Plenodomus lingam/Leptosphaeria maculans species complex</taxon>
    </lineage>
</organism>
<proteinExistence type="predicted"/>
<sequence length="668" mass="75135">MSGWAAPTTIEKGRKPNKTIPVPPEYRVVTLARERDLLVNEVLVNTGCTVVPYSEQGRVTRFEIYGAAADAAVAMINKWISKAHVKSKAASSWAKTPAFNANDWYYEQITEMELERKQMFKGPVPEIAEDAPKMHSVVVDWPEDLRNYPITPRDAFGNKLEALNDLRMRDEVFITLLPNRNGLWQVEIKGFENKNVETAEAHYRIMIDKVRADTLGMQHNLNLILDGTEGLDVLLEEAEDWFPNRTDKIVPRLIHSPMMFQRGCFREDGLYPAQYAQIQRSIRQALEAVRRKKGSYDFAIRLGSLVLGSKNVSADHIGKTFQRDDFLHAVNSRVDLLVKKWAFDTETGWKMLHRLMAAVHLLEPSKAAGFFGFLPPTLEETRPMFRGTWVFRDPNVAVAKPAVAPFRHAGRPALAQPATTSAPAAPATPSSLFVVQVDWTDDEEGLYEKLDTRFYKLAAGKMGPNVNMNIILLELGESRGWSFALESLMPVSTKLVSPALQGFAKNVTMQPKYDIESNECFARWDATPTIKQYLVTYRLDKIYSFGIQDTCYKVEHTAMWYAGKEKAPVWGLAVRHVEWAAHLAELERLPVGDEAAWGDTIATFLPDDGCMSSIDPDSSKKQTKLDGEEKQDEHARNGIRVLFQKVMQVSEVVSLVTTATDGGVLLGE</sequence>
<reference evidence="4" key="1">
    <citation type="journal article" date="2011" name="Nat. Commun.">
        <title>Effector diversification within compartments of the Leptosphaeria maculans genome affected by Repeat-Induced Point mutations.</title>
        <authorList>
            <person name="Rouxel T."/>
            <person name="Grandaubert J."/>
            <person name="Hane J.K."/>
            <person name="Hoede C."/>
            <person name="van de Wouw A.P."/>
            <person name="Couloux A."/>
            <person name="Dominguez V."/>
            <person name="Anthouard V."/>
            <person name="Bally P."/>
            <person name="Bourras S."/>
            <person name="Cozijnsen A.J."/>
            <person name="Ciuffetti L.M."/>
            <person name="Degrave A."/>
            <person name="Dilmaghani A."/>
            <person name="Duret L."/>
            <person name="Fudal I."/>
            <person name="Goodwin S.B."/>
            <person name="Gout L."/>
            <person name="Glaser N."/>
            <person name="Linglin J."/>
            <person name="Kema G.H.J."/>
            <person name="Lapalu N."/>
            <person name="Lawrence C.B."/>
            <person name="May K."/>
            <person name="Meyer M."/>
            <person name="Ollivier B."/>
            <person name="Poulain J."/>
            <person name="Schoch C.L."/>
            <person name="Simon A."/>
            <person name="Spatafora J.W."/>
            <person name="Stachowiak A."/>
            <person name="Turgeon B.G."/>
            <person name="Tyler B.M."/>
            <person name="Vincent D."/>
            <person name="Weissenbach J."/>
            <person name="Amselem J."/>
            <person name="Quesneville H."/>
            <person name="Oliver R.P."/>
            <person name="Wincker P."/>
            <person name="Balesdent M.-H."/>
            <person name="Howlett B.J."/>
        </authorList>
    </citation>
    <scope>NUCLEOTIDE SEQUENCE [LARGE SCALE GENOMIC DNA]</scope>
    <source>
        <strain evidence="4">JN3 / isolate v23.1.3 / race Av1-4-5-6-7-8</strain>
    </source>
</reference>
<dbReference type="Pfam" id="PF25482">
    <property type="entry name" value="DUF7905"/>
    <property type="match status" value="1"/>
</dbReference>